<accession>A0A510NVP1</accession>
<feature type="transmembrane region" description="Helical" evidence="11">
    <location>
        <begin position="35"/>
        <end position="62"/>
    </location>
</feature>
<sequence length="361" mass="39897">MGDAVSFRDRIINQAESLYRTARDRWEKMTLIQKIIYFTASLLLGALGIASLVLAGKIFIWLKPVAGAWEHSPWAYVIVWFSIILVSFPPLVGWSSLGTISGFLFGFWKGWIVYASATVIGSTLSFIVSRTVLSGFVKRIMEHDKRFAALALTLKYDGLKLLCMIRLCPLPYSICNGAVSTFPTVKPLSYGLATLIVAPKFMVPAFIGSRIRILSENNEEMSAGSKAINVISIIVSVSIGVATGIYIYRRTLARAKELEAEERAGIRRSIQEDHAAGRPHGDFSDDPDANAAAKTLARDEEAQLGYYDEDNVDIDVEGDELAETRGGRSYQDEFTDNDSDVFDDGDGDESDTYGLHTHVRQ</sequence>
<dbReference type="GO" id="GO:0000022">
    <property type="term" value="P:mitotic spindle elongation"/>
    <property type="evidence" value="ECO:0007669"/>
    <property type="project" value="TreeGrafter"/>
</dbReference>
<comment type="subcellular location">
    <subcellularLocation>
        <location evidence="2">Golgi apparatus membrane</location>
        <topology evidence="2">Multi-pass membrane protein</topology>
    </subcellularLocation>
</comment>
<feature type="compositionally biased region" description="Acidic residues" evidence="10">
    <location>
        <begin position="333"/>
        <end position="351"/>
    </location>
</feature>
<dbReference type="GO" id="GO:0016192">
    <property type="term" value="P:vesicle-mediated transport"/>
    <property type="evidence" value="ECO:0007669"/>
    <property type="project" value="TreeGrafter"/>
</dbReference>
<dbReference type="Proteomes" id="UP000053095">
    <property type="component" value="Unassembled WGS sequence"/>
</dbReference>
<dbReference type="GO" id="GO:0000139">
    <property type="term" value="C:Golgi membrane"/>
    <property type="evidence" value="ECO:0007669"/>
    <property type="project" value="UniProtKB-SubCell"/>
</dbReference>
<evidence type="ECO:0000256" key="6">
    <source>
        <dbReference type="ARBA" id="ARBA00022692"/>
    </source>
</evidence>
<feature type="transmembrane region" description="Helical" evidence="11">
    <location>
        <begin position="227"/>
        <end position="248"/>
    </location>
</feature>
<proteinExistence type="inferred from homology"/>
<evidence type="ECO:0000256" key="3">
    <source>
        <dbReference type="ARBA" id="ARBA00008640"/>
    </source>
</evidence>
<feature type="region of interest" description="Disordered" evidence="10">
    <location>
        <begin position="323"/>
        <end position="361"/>
    </location>
</feature>
<feature type="region of interest" description="Disordered" evidence="10">
    <location>
        <begin position="269"/>
        <end position="289"/>
    </location>
</feature>
<keyword evidence="7 11" id="KW-1133">Transmembrane helix</keyword>
<evidence type="ECO:0000256" key="1">
    <source>
        <dbReference type="ARBA" id="ARBA00002978"/>
    </source>
</evidence>
<feature type="transmembrane region" description="Helical" evidence="11">
    <location>
        <begin position="74"/>
        <end position="92"/>
    </location>
</feature>
<evidence type="ECO:0000256" key="4">
    <source>
        <dbReference type="ARBA" id="ARBA00013533"/>
    </source>
</evidence>
<evidence type="ECO:0000256" key="9">
    <source>
        <dbReference type="ARBA" id="ARBA00023136"/>
    </source>
</evidence>
<evidence type="ECO:0000259" key="12">
    <source>
        <dbReference type="Pfam" id="PF09335"/>
    </source>
</evidence>
<evidence type="ECO:0000256" key="8">
    <source>
        <dbReference type="ARBA" id="ARBA00023034"/>
    </source>
</evidence>
<evidence type="ECO:0000313" key="13">
    <source>
        <dbReference type="EMBL" id="GAM36331.1"/>
    </source>
</evidence>
<gene>
    <name evidence="13" type="ORF">TCE0_018f05340</name>
</gene>
<dbReference type="InterPro" id="IPR051076">
    <property type="entry name" value="Golgi_membrane_TVP38/TMEM64"/>
</dbReference>
<dbReference type="InterPro" id="IPR032816">
    <property type="entry name" value="VTT_dom"/>
</dbReference>
<organism evidence="13 14">
    <name type="scientific">Talaromyces pinophilus</name>
    <name type="common">Penicillium pinophilum</name>
    <dbReference type="NCBI Taxonomy" id="128442"/>
    <lineage>
        <taxon>Eukaryota</taxon>
        <taxon>Fungi</taxon>
        <taxon>Dikarya</taxon>
        <taxon>Ascomycota</taxon>
        <taxon>Pezizomycotina</taxon>
        <taxon>Eurotiomycetes</taxon>
        <taxon>Eurotiomycetidae</taxon>
        <taxon>Eurotiales</taxon>
        <taxon>Trichocomaceae</taxon>
        <taxon>Talaromyces</taxon>
        <taxon>Talaromyces sect. Talaromyces</taxon>
    </lineage>
</organism>
<name>A0A510NVP1_TALPI</name>
<keyword evidence="6 11" id="KW-0812">Transmembrane</keyword>
<comment type="similarity">
    <text evidence="3">Belongs to the TVP38/TMEM64 family.</text>
</comment>
<evidence type="ECO:0000256" key="5">
    <source>
        <dbReference type="ARBA" id="ARBA00020673"/>
    </source>
</evidence>
<dbReference type="EMBL" id="DF933814">
    <property type="protein sequence ID" value="GAM36331.1"/>
    <property type="molecule type" value="Genomic_DNA"/>
</dbReference>
<keyword evidence="8" id="KW-0333">Golgi apparatus</keyword>
<keyword evidence="9 11" id="KW-0472">Membrane</keyword>
<dbReference type="PANTHER" id="PTHR47549:SF1">
    <property type="entry name" value="GOLGI APPARATUS MEMBRANE PROTEIN TVP38"/>
    <property type="match status" value="1"/>
</dbReference>
<evidence type="ECO:0000256" key="10">
    <source>
        <dbReference type="SAM" id="MobiDB-lite"/>
    </source>
</evidence>
<feature type="compositionally biased region" description="Basic and acidic residues" evidence="10">
    <location>
        <begin position="269"/>
        <end position="283"/>
    </location>
</feature>
<keyword evidence="14" id="KW-1185">Reference proteome</keyword>
<protein>
    <recommendedName>
        <fullName evidence="4">Golgi apparatus membrane protein TVP38</fullName>
    </recommendedName>
    <alternativeName>
        <fullName evidence="5">Golgi apparatus membrane protein tvp38</fullName>
    </alternativeName>
</protein>
<dbReference type="Pfam" id="PF09335">
    <property type="entry name" value="VTT_dom"/>
    <property type="match status" value="1"/>
</dbReference>
<feature type="transmembrane region" description="Helical" evidence="11">
    <location>
        <begin position="112"/>
        <end position="137"/>
    </location>
</feature>
<dbReference type="AlphaFoldDB" id="A0A510NVP1"/>
<reference evidence="14" key="1">
    <citation type="journal article" date="2015" name="Genome Announc.">
        <title>Draft genome sequence of Talaromyces cellulolyticus strain Y-94, a source of lignocellulosic biomass-degrading enzymes.</title>
        <authorList>
            <person name="Fujii T."/>
            <person name="Koike H."/>
            <person name="Sawayama S."/>
            <person name="Yano S."/>
            <person name="Inoue H."/>
        </authorList>
    </citation>
    <scope>NUCLEOTIDE SEQUENCE [LARGE SCALE GENOMIC DNA]</scope>
    <source>
        <strain evidence="14">Y-94</strain>
    </source>
</reference>
<evidence type="ECO:0000256" key="2">
    <source>
        <dbReference type="ARBA" id="ARBA00004653"/>
    </source>
</evidence>
<comment type="function">
    <text evidence="1">Golgi membrane protein involved in vesicular trafficking and spindle migration.</text>
</comment>
<evidence type="ECO:0000256" key="11">
    <source>
        <dbReference type="SAM" id="Phobius"/>
    </source>
</evidence>
<feature type="transmembrane region" description="Helical" evidence="11">
    <location>
        <begin position="188"/>
        <end position="207"/>
    </location>
</feature>
<evidence type="ECO:0000313" key="14">
    <source>
        <dbReference type="Proteomes" id="UP000053095"/>
    </source>
</evidence>
<feature type="domain" description="VTT" evidence="12">
    <location>
        <begin position="99"/>
        <end position="209"/>
    </location>
</feature>
<dbReference type="PANTHER" id="PTHR47549">
    <property type="entry name" value="GOLGI APPARATUS MEMBRANE PROTEIN TVP38-RELATED"/>
    <property type="match status" value="1"/>
</dbReference>
<evidence type="ECO:0000256" key="7">
    <source>
        <dbReference type="ARBA" id="ARBA00022989"/>
    </source>
</evidence>